<dbReference type="OrthoDB" id="10390393at2759"/>
<evidence type="ECO:0000313" key="1">
    <source>
        <dbReference type="EMBL" id="OMP06648.1"/>
    </source>
</evidence>
<organism evidence="1 2">
    <name type="scientific">Corchorus olitorius</name>
    <dbReference type="NCBI Taxonomy" id="93759"/>
    <lineage>
        <taxon>Eukaryota</taxon>
        <taxon>Viridiplantae</taxon>
        <taxon>Streptophyta</taxon>
        <taxon>Embryophyta</taxon>
        <taxon>Tracheophyta</taxon>
        <taxon>Spermatophyta</taxon>
        <taxon>Magnoliopsida</taxon>
        <taxon>eudicotyledons</taxon>
        <taxon>Gunneridae</taxon>
        <taxon>Pentapetalae</taxon>
        <taxon>rosids</taxon>
        <taxon>malvids</taxon>
        <taxon>Malvales</taxon>
        <taxon>Malvaceae</taxon>
        <taxon>Grewioideae</taxon>
        <taxon>Apeibeae</taxon>
        <taxon>Corchorus</taxon>
    </lineage>
</organism>
<dbReference type="EMBL" id="AWUE01013551">
    <property type="protein sequence ID" value="OMP06648.1"/>
    <property type="molecule type" value="Genomic_DNA"/>
</dbReference>
<comment type="caution">
    <text evidence="1">The sequence shown here is derived from an EMBL/GenBank/DDBJ whole genome shotgun (WGS) entry which is preliminary data.</text>
</comment>
<dbReference type="Proteomes" id="UP000187203">
    <property type="component" value="Unassembled WGS sequence"/>
</dbReference>
<dbReference type="AlphaFoldDB" id="A0A1R3KI26"/>
<reference evidence="2" key="1">
    <citation type="submission" date="2013-09" db="EMBL/GenBank/DDBJ databases">
        <title>Corchorus olitorius genome sequencing.</title>
        <authorList>
            <person name="Alam M."/>
            <person name="Haque M.S."/>
            <person name="Islam M.S."/>
            <person name="Emdad E.M."/>
            <person name="Islam M.M."/>
            <person name="Ahmed B."/>
            <person name="Halim A."/>
            <person name="Hossen Q.M.M."/>
            <person name="Hossain M.Z."/>
            <person name="Ahmed R."/>
            <person name="Khan M.M."/>
            <person name="Islam R."/>
            <person name="Rashid M.M."/>
            <person name="Khan S.A."/>
            <person name="Rahman M.S."/>
            <person name="Alam M."/>
            <person name="Yahiya A.S."/>
            <person name="Khan M.S."/>
            <person name="Azam M.S."/>
            <person name="Haque T."/>
            <person name="Lashkar M.Z.H."/>
            <person name="Akhand A.I."/>
            <person name="Morshed G."/>
            <person name="Roy S."/>
            <person name="Uddin K.S."/>
            <person name="Rabeya T."/>
            <person name="Hossain A.S."/>
            <person name="Chowdhury A."/>
            <person name="Snigdha A.R."/>
            <person name="Mortoza M.S."/>
            <person name="Matin S.A."/>
            <person name="Hoque S.M.E."/>
            <person name="Islam M.K."/>
            <person name="Roy D.K."/>
            <person name="Haider R."/>
            <person name="Moosa M.M."/>
            <person name="Elias S.M."/>
            <person name="Hasan A.M."/>
            <person name="Jahan S."/>
            <person name="Shafiuddin M."/>
            <person name="Mahmood N."/>
            <person name="Shommy N.S."/>
        </authorList>
    </citation>
    <scope>NUCLEOTIDE SEQUENCE [LARGE SCALE GENOMIC DNA]</scope>
    <source>
        <strain evidence="2">cv. O-4</strain>
    </source>
</reference>
<gene>
    <name evidence="1" type="ORF">COLO4_08000</name>
</gene>
<name>A0A1R3KI26_9ROSI</name>
<protein>
    <submittedName>
        <fullName evidence="1">Uncharacterized protein</fullName>
    </submittedName>
</protein>
<evidence type="ECO:0000313" key="2">
    <source>
        <dbReference type="Proteomes" id="UP000187203"/>
    </source>
</evidence>
<keyword evidence="2" id="KW-1185">Reference proteome</keyword>
<accession>A0A1R3KI26</accession>
<sequence length="70" mass="7484">MAGYAPEYACSFATDAVFSAEAPMKRSTQVGSLRVDKISRKLGFLLKDPALAAGANSTEFDLGRGWILTL</sequence>
<proteinExistence type="predicted"/>